<dbReference type="EMBL" id="SMSJ01000035">
    <property type="protein sequence ID" value="TDH60579.1"/>
    <property type="molecule type" value="Genomic_DNA"/>
</dbReference>
<dbReference type="RefSeq" id="WP_133290629.1">
    <property type="nucleotide sequence ID" value="NZ_SMSJ01000035.1"/>
</dbReference>
<gene>
    <name evidence="7" type="ORF">E2C06_21280</name>
</gene>
<dbReference type="GO" id="GO:0055085">
    <property type="term" value="P:transmembrane transport"/>
    <property type="evidence" value="ECO:0007669"/>
    <property type="project" value="TreeGrafter"/>
</dbReference>
<keyword evidence="8" id="KW-1185">Reference proteome</keyword>
<reference evidence="7 8" key="1">
    <citation type="journal article" date="2016" name="J. Microbiol.">
        <title>Dankookia rubra gen. nov., sp. nov., an alphaproteobacterium isolated from sediment of a shallow stream.</title>
        <authorList>
            <person name="Kim W.H."/>
            <person name="Kim D.H."/>
            <person name="Kang K."/>
            <person name="Ahn T.Y."/>
        </authorList>
    </citation>
    <scope>NUCLEOTIDE SEQUENCE [LARGE SCALE GENOMIC DNA]</scope>
    <source>
        <strain evidence="7 8">JCM30602</strain>
    </source>
</reference>
<organism evidence="7 8">
    <name type="scientific">Dankookia rubra</name>
    <dbReference type="NCBI Taxonomy" id="1442381"/>
    <lineage>
        <taxon>Bacteria</taxon>
        <taxon>Pseudomonadati</taxon>
        <taxon>Pseudomonadota</taxon>
        <taxon>Alphaproteobacteria</taxon>
        <taxon>Acetobacterales</taxon>
        <taxon>Roseomonadaceae</taxon>
        <taxon>Dankookia</taxon>
    </lineage>
</organism>
<evidence type="ECO:0000256" key="4">
    <source>
        <dbReference type="ARBA" id="ARBA00022989"/>
    </source>
</evidence>
<feature type="transmembrane region" description="Helical" evidence="6">
    <location>
        <begin position="140"/>
        <end position="162"/>
    </location>
</feature>
<name>A0A4R5QD95_9PROT</name>
<evidence type="ECO:0000256" key="1">
    <source>
        <dbReference type="ARBA" id="ARBA00004141"/>
    </source>
</evidence>
<proteinExistence type="inferred from homology"/>
<dbReference type="Pfam" id="PF01594">
    <property type="entry name" value="AI-2E_transport"/>
    <property type="match status" value="1"/>
</dbReference>
<keyword evidence="3 6" id="KW-0812">Transmembrane</keyword>
<evidence type="ECO:0000313" key="7">
    <source>
        <dbReference type="EMBL" id="TDH60579.1"/>
    </source>
</evidence>
<feature type="transmembrane region" description="Helical" evidence="6">
    <location>
        <begin position="29"/>
        <end position="46"/>
    </location>
</feature>
<keyword evidence="5 6" id="KW-0472">Membrane</keyword>
<feature type="transmembrane region" description="Helical" evidence="6">
    <location>
        <begin position="222"/>
        <end position="250"/>
    </location>
</feature>
<evidence type="ECO:0000256" key="3">
    <source>
        <dbReference type="ARBA" id="ARBA00022692"/>
    </source>
</evidence>
<comment type="similarity">
    <text evidence="2">Belongs to the autoinducer-2 exporter (AI-2E) (TC 2.A.86) family.</text>
</comment>
<evidence type="ECO:0000256" key="6">
    <source>
        <dbReference type="SAM" id="Phobius"/>
    </source>
</evidence>
<evidence type="ECO:0000256" key="5">
    <source>
        <dbReference type="ARBA" id="ARBA00023136"/>
    </source>
</evidence>
<comment type="caution">
    <text evidence="7">The sequence shown here is derived from an EMBL/GenBank/DDBJ whole genome shotgun (WGS) entry which is preliminary data.</text>
</comment>
<feature type="transmembrane region" description="Helical" evidence="6">
    <location>
        <begin position="7"/>
        <end position="23"/>
    </location>
</feature>
<evidence type="ECO:0000313" key="8">
    <source>
        <dbReference type="Proteomes" id="UP000295096"/>
    </source>
</evidence>
<dbReference type="GO" id="GO:0016020">
    <property type="term" value="C:membrane"/>
    <property type="evidence" value="ECO:0007669"/>
    <property type="project" value="UniProtKB-SubCell"/>
</dbReference>
<dbReference type="OrthoDB" id="9799225at2"/>
<dbReference type="PANTHER" id="PTHR21716:SF64">
    <property type="entry name" value="AI-2 TRANSPORT PROTEIN TQSA"/>
    <property type="match status" value="1"/>
</dbReference>
<protein>
    <submittedName>
        <fullName evidence="7">AI-2E family transporter</fullName>
    </submittedName>
</protein>
<sequence length="341" mass="35870">MAGDGGGRLALGICATILLAGAVSLAEPVLAPVAFALLVVALAWPVQRGLLQARVPAILALLVTVGVTLVVLVGLALAAGWGFGRVARWVIANAGALQVLYLQQLEWLEARGIAAAGLVEFDSRWLVRIAQAVLGQLQGVVGFLGVTLVFVILGLLEAGVAARQLARIGRDRPGAARLLRGCIETASKLRTYMRVRTIMSIATGIAVWAFARAMGLELALEWGVIAFVLNYIPFIGSLLATLFPTIFAVLQFGTWQSAVFVFLALQGIQFLSGSTIEPRLAGARLAMSPFLVLVAVFLGAFLWGIPGAFIGVPALIAGLTLCEQSPRSRWVAQLLSGKNPG</sequence>
<feature type="transmembrane region" description="Helical" evidence="6">
    <location>
        <begin position="288"/>
        <end position="321"/>
    </location>
</feature>
<comment type="subcellular location">
    <subcellularLocation>
        <location evidence="1">Membrane</location>
        <topology evidence="1">Multi-pass membrane protein</topology>
    </subcellularLocation>
</comment>
<dbReference type="InterPro" id="IPR002549">
    <property type="entry name" value="AI-2E-like"/>
</dbReference>
<feature type="transmembrane region" description="Helical" evidence="6">
    <location>
        <begin position="58"/>
        <end position="83"/>
    </location>
</feature>
<keyword evidence="4 6" id="KW-1133">Transmembrane helix</keyword>
<accession>A0A4R5QD95</accession>
<feature type="transmembrane region" description="Helical" evidence="6">
    <location>
        <begin position="197"/>
        <end position="216"/>
    </location>
</feature>
<dbReference type="AlphaFoldDB" id="A0A4R5QD95"/>
<evidence type="ECO:0000256" key="2">
    <source>
        <dbReference type="ARBA" id="ARBA00009773"/>
    </source>
</evidence>
<dbReference type="PANTHER" id="PTHR21716">
    <property type="entry name" value="TRANSMEMBRANE PROTEIN"/>
    <property type="match status" value="1"/>
</dbReference>
<dbReference type="Proteomes" id="UP000295096">
    <property type="component" value="Unassembled WGS sequence"/>
</dbReference>